<proteinExistence type="predicted"/>
<dbReference type="Gene3D" id="3.30.360.10">
    <property type="entry name" value="Dihydrodipicolinate Reductase, domain 2"/>
    <property type="match status" value="1"/>
</dbReference>
<evidence type="ECO:0000259" key="2">
    <source>
        <dbReference type="Pfam" id="PF02894"/>
    </source>
</evidence>
<dbReference type="AlphaFoldDB" id="A0A9P6W7L2"/>
<dbReference type="SUPFAM" id="SSF51735">
    <property type="entry name" value="NAD(P)-binding Rossmann-fold domains"/>
    <property type="match status" value="1"/>
</dbReference>
<dbReference type="InterPro" id="IPR004104">
    <property type="entry name" value="Gfo/Idh/MocA-like_OxRdtase_C"/>
</dbReference>
<dbReference type="PANTHER" id="PTHR43377">
    <property type="entry name" value="BILIVERDIN REDUCTASE A"/>
    <property type="match status" value="1"/>
</dbReference>
<comment type="caution">
    <text evidence="3">The sequence shown here is derived from an EMBL/GenBank/DDBJ whole genome shotgun (WGS) entry which is preliminary data.</text>
</comment>
<dbReference type="InterPro" id="IPR051450">
    <property type="entry name" value="Gfo/Idh/MocA_Oxidoreductases"/>
</dbReference>
<dbReference type="Pfam" id="PF01408">
    <property type="entry name" value="GFO_IDH_MocA"/>
    <property type="match status" value="1"/>
</dbReference>
<dbReference type="GO" id="GO:0000166">
    <property type="term" value="F:nucleotide binding"/>
    <property type="evidence" value="ECO:0007669"/>
    <property type="project" value="InterPro"/>
</dbReference>
<feature type="domain" description="Gfo/Idh/MocA-like oxidoreductase C-terminal" evidence="2">
    <location>
        <begin position="140"/>
        <end position="342"/>
    </location>
</feature>
<dbReference type="PANTHER" id="PTHR43377:SF1">
    <property type="entry name" value="BILIVERDIN REDUCTASE A"/>
    <property type="match status" value="1"/>
</dbReference>
<dbReference type="EMBL" id="PUHQ01000014">
    <property type="protein sequence ID" value="KAG0664394.1"/>
    <property type="molecule type" value="Genomic_DNA"/>
</dbReference>
<evidence type="ECO:0000313" key="3">
    <source>
        <dbReference type="EMBL" id="KAG0664394.1"/>
    </source>
</evidence>
<gene>
    <name evidence="3" type="ORF">C6P46_001439</name>
</gene>
<organism evidence="3 4">
    <name type="scientific">Rhodotorula mucilaginosa</name>
    <name type="common">Yeast</name>
    <name type="synonym">Rhodotorula rubra</name>
    <dbReference type="NCBI Taxonomy" id="5537"/>
    <lineage>
        <taxon>Eukaryota</taxon>
        <taxon>Fungi</taxon>
        <taxon>Dikarya</taxon>
        <taxon>Basidiomycota</taxon>
        <taxon>Pucciniomycotina</taxon>
        <taxon>Microbotryomycetes</taxon>
        <taxon>Sporidiobolales</taxon>
        <taxon>Sporidiobolaceae</taxon>
        <taxon>Rhodotorula</taxon>
    </lineage>
</organism>
<reference evidence="3 4" key="1">
    <citation type="submission" date="2020-11" db="EMBL/GenBank/DDBJ databases">
        <title>Kefir isolates.</title>
        <authorList>
            <person name="Marcisauskas S."/>
            <person name="Kim Y."/>
            <person name="Blasche S."/>
        </authorList>
    </citation>
    <scope>NUCLEOTIDE SEQUENCE [LARGE SCALE GENOMIC DNA]</scope>
    <source>
        <strain evidence="3 4">KR</strain>
    </source>
</reference>
<keyword evidence="4" id="KW-1185">Reference proteome</keyword>
<dbReference type="OrthoDB" id="446809at2759"/>
<dbReference type="Pfam" id="PF02894">
    <property type="entry name" value="GFO_IDH_MocA_C"/>
    <property type="match status" value="1"/>
</dbReference>
<dbReference type="InterPro" id="IPR000683">
    <property type="entry name" value="Gfo/Idh/MocA-like_OxRdtase_N"/>
</dbReference>
<accession>A0A9P6W7L2</accession>
<evidence type="ECO:0000259" key="1">
    <source>
        <dbReference type="Pfam" id="PF01408"/>
    </source>
</evidence>
<name>A0A9P6W7L2_RHOMI</name>
<evidence type="ECO:0000313" key="4">
    <source>
        <dbReference type="Proteomes" id="UP000777482"/>
    </source>
</evidence>
<dbReference type="InterPro" id="IPR036291">
    <property type="entry name" value="NAD(P)-bd_dom_sf"/>
</dbReference>
<feature type="domain" description="Gfo/Idh/MocA-like oxidoreductase N-terminal" evidence="1">
    <location>
        <begin position="6"/>
        <end position="128"/>
    </location>
</feature>
<sequence>MTAAPVNVAVCGAGLIGRRHIEHVRSEPQTHLTAVVDPTPAGLAYAEELGVSAYASVEELLQARSDGAVRVDAAILATPNATHVPLSLQLTAGGVHTLVEKPFSTDAISGKELVRAADECDAKLLVGHHRRFNPYVTRAKELLDGGRLGQVLAVQGIWATKKPDSYFEAPTEWRKAPGTGGVIMINLSHEIDCLRFLLGDIVRVYCEGGQSTRGFPVDETGACTLRATASPYNFESATGENPLLPATGQTTYTLLGTRGSMAFPDLQPWHYSSQDGCWTDTLTQDAAGAIDTTPPFTLQLRHFVEVVRGQAEPRCSARDGLATVATLEAIIESLRTGKPVDVVLET</sequence>
<evidence type="ECO:0008006" key="5">
    <source>
        <dbReference type="Google" id="ProtNLM"/>
    </source>
</evidence>
<dbReference type="Gene3D" id="3.40.50.720">
    <property type="entry name" value="NAD(P)-binding Rossmann-like Domain"/>
    <property type="match status" value="1"/>
</dbReference>
<dbReference type="SUPFAM" id="SSF55347">
    <property type="entry name" value="Glyceraldehyde-3-phosphate dehydrogenase-like, C-terminal domain"/>
    <property type="match status" value="1"/>
</dbReference>
<dbReference type="Proteomes" id="UP000777482">
    <property type="component" value="Unassembled WGS sequence"/>
</dbReference>
<protein>
    <recommendedName>
        <fullName evidence="5">Oxidoreductase</fullName>
    </recommendedName>
</protein>